<dbReference type="Gene3D" id="2.60.40.10">
    <property type="entry name" value="Immunoglobulins"/>
    <property type="match status" value="1"/>
</dbReference>
<name>A0A501XDW3_9SPHN</name>
<feature type="transmembrane region" description="Helical" evidence="7">
    <location>
        <begin position="333"/>
        <end position="353"/>
    </location>
</feature>
<dbReference type="Pfam" id="PF12801">
    <property type="entry name" value="Fer4_5"/>
    <property type="match status" value="1"/>
</dbReference>
<dbReference type="PANTHER" id="PTHR30176">
    <property type="entry name" value="FERREDOXIN-TYPE PROTEIN NAPH"/>
    <property type="match status" value="1"/>
</dbReference>
<dbReference type="Gene3D" id="1.10.1060.10">
    <property type="entry name" value="Alpha-helical ferredoxin"/>
    <property type="match status" value="1"/>
</dbReference>
<dbReference type="InterPro" id="IPR051684">
    <property type="entry name" value="Electron_Trans/Redox"/>
</dbReference>
<dbReference type="InterPro" id="IPR014116">
    <property type="entry name" value="Cyt_c_oxidase_cbb3_FixG"/>
</dbReference>
<feature type="transmembrane region" description="Helical" evidence="7">
    <location>
        <begin position="27"/>
        <end position="45"/>
    </location>
</feature>
<evidence type="ECO:0000259" key="8">
    <source>
        <dbReference type="PROSITE" id="PS51379"/>
    </source>
</evidence>
<comment type="caution">
    <text evidence="9">The sequence shown here is derived from an EMBL/GenBank/DDBJ whole genome shotgun (WGS) entry which is preliminary data.</text>
</comment>
<dbReference type="EMBL" id="VFSU01000034">
    <property type="protein sequence ID" value="TPE58818.1"/>
    <property type="molecule type" value="Genomic_DNA"/>
</dbReference>
<dbReference type="PROSITE" id="PS00198">
    <property type="entry name" value="4FE4S_FER_1"/>
    <property type="match status" value="1"/>
</dbReference>
<evidence type="ECO:0000256" key="5">
    <source>
        <dbReference type="ARBA" id="ARBA00023004"/>
    </source>
</evidence>
<dbReference type="GO" id="GO:0005886">
    <property type="term" value="C:plasma membrane"/>
    <property type="evidence" value="ECO:0007669"/>
    <property type="project" value="TreeGrafter"/>
</dbReference>
<dbReference type="GO" id="GO:0051539">
    <property type="term" value="F:4 iron, 4 sulfur cluster binding"/>
    <property type="evidence" value="ECO:0007669"/>
    <property type="project" value="UniProtKB-KW"/>
</dbReference>
<dbReference type="Pfam" id="PF13746">
    <property type="entry name" value="Fer4_18"/>
    <property type="match status" value="1"/>
</dbReference>
<gene>
    <name evidence="9" type="primary">ccoG</name>
    <name evidence="9" type="ORF">FJQ54_16160</name>
</gene>
<dbReference type="PROSITE" id="PS51379">
    <property type="entry name" value="4FE4S_FER_2"/>
    <property type="match status" value="1"/>
</dbReference>
<evidence type="ECO:0000256" key="6">
    <source>
        <dbReference type="ARBA" id="ARBA00023014"/>
    </source>
</evidence>
<keyword evidence="2" id="KW-0004">4Fe-4S</keyword>
<keyword evidence="6" id="KW-0411">Iron-sulfur</keyword>
<feature type="transmembrane region" description="Helical" evidence="7">
    <location>
        <begin position="153"/>
        <end position="171"/>
    </location>
</feature>
<feature type="domain" description="4Fe-4S ferredoxin-type" evidence="8">
    <location>
        <begin position="245"/>
        <end position="275"/>
    </location>
</feature>
<dbReference type="SUPFAM" id="SSF54862">
    <property type="entry name" value="4Fe-4S ferredoxins"/>
    <property type="match status" value="1"/>
</dbReference>
<feature type="transmembrane region" description="Helical" evidence="7">
    <location>
        <begin position="79"/>
        <end position="96"/>
    </location>
</feature>
<dbReference type="OrthoDB" id="9811700at2"/>
<keyword evidence="7" id="KW-0812">Transmembrane</keyword>
<dbReference type="Pfam" id="PF11614">
    <property type="entry name" value="FixG_C"/>
    <property type="match status" value="1"/>
</dbReference>
<dbReference type="GO" id="GO:0046872">
    <property type="term" value="F:metal ion binding"/>
    <property type="evidence" value="ECO:0007669"/>
    <property type="project" value="UniProtKB-KW"/>
</dbReference>
<protein>
    <submittedName>
        <fullName evidence="9">Cytochrome c oxidase accessory protein CcoG</fullName>
    </submittedName>
</protein>
<keyword evidence="1" id="KW-0813">Transport</keyword>
<evidence type="ECO:0000256" key="4">
    <source>
        <dbReference type="ARBA" id="ARBA00022982"/>
    </source>
</evidence>
<evidence type="ECO:0000256" key="1">
    <source>
        <dbReference type="ARBA" id="ARBA00022448"/>
    </source>
</evidence>
<dbReference type="InterPro" id="IPR013783">
    <property type="entry name" value="Ig-like_fold"/>
</dbReference>
<feature type="transmembrane region" description="Helical" evidence="7">
    <location>
        <begin position="187"/>
        <end position="206"/>
    </location>
</feature>
<evidence type="ECO:0000313" key="10">
    <source>
        <dbReference type="Proteomes" id="UP000319897"/>
    </source>
</evidence>
<dbReference type="NCBIfam" id="TIGR02745">
    <property type="entry name" value="ccoG_rdxA_fixG"/>
    <property type="match status" value="1"/>
</dbReference>
<evidence type="ECO:0000256" key="7">
    <source>
        <dbReference type="SAM" id="Phobius"/>
    </source>
</evidence>
<keyword evidence="7" id="KW-0472">Membrane</keyword>
<dbReference type="InterPro" id="IPR009051">
    <property type="entry name" value="Helical_ferredxn"/>
</dbReference>
<organism evidence="9 10">
    <name type="scientific">Sandaracinobacter neustonicus</name>
    <dbReference type="NCBI Taxonomy" id="1715348"/>
    <lineage>
        <taxon>Bacteria</taxon>
        <taxon>Pseudomonadati</taxon>
        <taxon>Pseudomonadota</taxon>
        <taxon>Alphaproteobacteria</taxon>
        <taxon>Sphingomonadales</taxon>
        <taxon>Sphingosinicellaceae</taxon>
        <taxon>Sandaracinobacter</taxon>
    </lineage>
</organism>
<keyword evidence="4" id="KW-0249">Electron transport</keyword>
<proteinExistence type="predicted"/>
<sequence>MGDNGGSLYKKREKVHPKKVDGPFRRFKWAVLFLTLGIYYITPWLRWDRGEFSPDQAVLVDLAHRRFYFGPIEIWPQEFYYVAGLLIMAGLGLFLVTTSVGRAWCGYACPQTVWTDLFMVVERWIEGDRNERIRLDKAPMSAGKFAKRTSKHAVWLLIAVLTGGAWVFYFTDAPTLLRELFTGQAPFVAYATIGVLTFTTYSLAGLMREQVCTYMCPWPRIQSAMLDEDSFIVTYKDWRGEPRGSAKSKDAGLGDCVDCMACVNVCPTGIDIRNGPQLECITCALCIDACNDVMDKLGRPLDLIGYSTLNRDKAEAKGEALQPIWKTLLRPRVLIYFAVWSAIGIAMLVVLAGRSRMDIHVAQERNPVYVQLSDGDIRNSYTVKLLNKEARPRQFEVSVSGLQGARLSDPVTGSEPAATVRLDVRPDGVDTYRLQVRAPVASLHAEQTDIRFNAHAVDGEGDAMETTRFSAPASAVAAQ</sequence>
<dbReference type="Proteomes" id="UP000319897">
    <property type="component" value="Unassembled WGS sequence"/>
</dbReference>
<dbReference type="AlphaFoldDB" id="A0A501XDW3"/>
<keyword evidence="5" id="KW-0408">Iron</keyword>
<reference evidence="9 10" key="1">
    <citation type="submission" date="2019-06" db="EMBL/GenBank/DDBJ databases">
        <authorList>
            <person name="Lee I."/>
            <person name="Jang G.I."/>
            <person name="Hwang C.Y."/>
        </authorList>
    </citation>
    <scope>NUCLEOTIDE SEQUENCE [LARGE SCALE GENOMIC DNA]</scope>
    <source>
        <strain evidence="9 10">PAMC 28131</strain>
    </source>
</reference>
<dbReference type="InterPro" id="IPR032879">
    <property type="entry name" value="FixG_C"/>
</dbReference>
<dbReference type="InterPro" id="IPR017896">
    <property type="entry name" value="4Fe4S_Fe-S-bd"/>
</dbReference>
<dbReference type="PANTHER" id="PTHR30176:SF3">
    <property type="entry name" value="FERREDOXIN-TYPE PROTEIN NAPH"/>
    <property type="match status" value="1"/>
</dbReference>
<evidence type="ECO:0000256" key="2">
    <source>
        <dbReference type="ARBA" id="ARBA00022485"/>
    </source>
</evidence>
<evidence type="ECO:0000256" key="3">
    <source>
        <dbReference type="ARBA" id="ARBA00022723"/>
    </source>
</evidence>
<keyword evidence="3" id="KW-0479">Metal-binding</keyword>
<dbReference type="InterPro" id="IPR017900">
    <property type="entry name" value="4Fe4S_Fe_S_CS"/>
</dbReference>
<keyword evidence="7" id="KW-1133">Transmembrane helix</keyword>
<accession>A0A501XDW3</accession>
<keyword evidence="10" id="KW-1185">Reference proteome</keyword>
<evidence type="ECO:0000313" key="9">
    <source>
        <dbReference type="EMBL" id="TPE58818.1"/>
    </source>
</evidence>